<evidence type="ECO:0000313" key="2">
    <source>
        <dbReference type="EMBL" id="CAA7394195.1"/>
    </source>
</evidence>
<sequence>MTERERERERERESSLTLGEGPPEAAEDLPEPDDLSTMAPKSPAALSTRLAAAAGGSGGGGGGVNS</sequence>
<gene>
    <name evidence="2" type="ORF">SI8410_04004856</name>
</gene>
<reference evidence="2" key="1">
    <citation type="submission" date="2020-02" db="EMBL/GenBank/DDBJ databases">
        <authorList>
            <person name="Scholz U."/>
            <person name="Mascher M."/>
            <person name="Fiebig A."/>
        </authorList>
    </citation>
    <scope>NUCLEOTIDE SEQUENCE</scope>
</reference>
<dbReference type="EMBL" id="LR746267">
    <property type="protein sequence ID" value="CAA7394195.1"/>
    <property type="molecule type" value="Genomic_DNA"/>
</dbReference>
<accession>A0A7I8KB32</accession>
<feature type="compositionally biased region" description="Basic and acidic residues" evidence="1">
    <location>
        <begin position="1"/>
        <end position="14"/>
    </location>
</feature>
<dbReference type="AlphaFoldDB" id="A0A7I8KB32"/>
<name>A0A7I8KB32_SPIIN</name>
<feature type="compositionally biased region" description="Gly residues" evidence="1">
    <location>
        <begin position="55"/>
        <end position="66"/>
    </location>
</feature>
<evidence type="ECO:0000313" key="3">
    <source>
        <dbReference type="Proteomes" id="UP000663760"/>
    </source>
</evidence>
<keyword evidence="3" id="KW-1185">Reference proteome</keyword>
<feature type="compositionally biased region" description="Acidic residues" evidence="1">
    <location>
        <begin position="25"/>
        <end position="34"/>
    </location>
</feature>
<dbReference type="Proteomes" id="UP000663760">
    <property type="component" value="Chromosome 4"/>
</dbReference>
<evidence type="ECO:0000256" key="1">
    <source>
        <dbReference type="SAM" id="MobiDB-lite"/>
    </source>
</evidence>
<organism evidence="2 3">
    <name type="scientific">Spirodela intermedia</name>
    <name type="common">Intermediate duckweed</name>
    <dbReference type="NCBI Taxonomy" id="51605"/>
    <lineage>
        <taxon>Eukaryota</taxon>
        <taxon>Viridiplantae</taxon>
        <taxon>Streptophyta</taxon>
        <taxon>Embryophyta</taxon>
        <taxon>Tracheophyta</taxon>
        <taxon>Spermatophyta</taxon>
        <taxon>Magnoliopsida</taxon>
        <taxon>Liliopsida</taxon>
        <taxon>Araceae</taxon>
        <taxon>Lemnoideae</taxon>
        <taxon>Spirodela</taxon>
    </lineage>
</organism>
<proteinExistence type="predicted"/>
<protein>
    <submittedName>
        <fullName evidence="2">Uncharacterized protein</fullName>
    </submittedName>
</protein>
<feature type="region of interest" description="Disordered" evidence="1">
    <location>
        <begin position="1"/>
        <end position="66"/>
    </location>
</feature>